<evidence type="ECO:0000256" key="11">
    <source>
        <dbReference type="SAM" id="Phobius"/>
    </source>
</evidence>
<dbReference type="InterPro" id="IPR010054">
    <property type="entry name" value="Type2_sec_GspG"/>
</dbReference>
<feature type="transmembrane region" description="Helical" evidence="11">
    <location>
        <begin position="36"/>
        <end position="61"/>
    </location>
</feature>
<name>A0A4R2PW53_RHOSA</name>
<dbReference type="GO" id="GO:0015628">
    <property type="term" value="P:protein secretion by the type II secretion system"/>
    <property type="evidence" value="ECO:0007669"/>
    <property type="project" value="InterPro"/>
</dbReference>
<keyword evidence="5" id="KW-0488">Methylation</keyword>
<comment type="similarity">
    <text evidence="2">Belongs to the GSP G family.</text>
</comment>
<comment type="caution">
    <text evidence="13">The sequence shown here is derived from an EMBL/GenBank/DDBJ whole genome shotgun (WGS) entry which is preliminary data.</text>
</comment>
<dbReference type="SUPFAM" id="SSF54523">
    <property type="entry name" value="Pili subunits"/>
    <property type="match status" value="1"/>
</dbReference>
<dbReference type="InterPro" id="IPR013545">
    <property type="entry name" value="T2SS_protein-GspG_C"/>
</dbReference>
<keyword evidence="4" id="KW-1003">Cell membrane</keyword>
<evidence type="ECO:0000256" key="8">
    <source>
        <dbReference type="ARBA" id="ARBA00022989"/>
    </source>
</evidence>
<evidence type="ECO:0000313" key="13">
    <source>
        <dbReference type="EMBL" id="TCP38381.1"/>
    </source>
</evidence>
<dbReference type="NCBIfam" id="TIGR01710">
    <property type="entry name" value="typeII_sec_gspG"/>
    <property type="match status" value="1"/>
</dbReference>
<dbReference type="Pfam" id="PF08334">
    <property type="entry name" value="T2SSG"/>
    <property type="match status" value="1"/>
</dbReference>
<gene>
    <name evidence="13" type="ORF">EV659_101282</name>
</gene>
<dbReference type="OrthoDB" id="9795612at2"/>
<evidence type="ECO:0000256" key="5">
    <source>
        <dbReference type="ARBA" id="ARBA00022481"/>
    </source>
</evidence>
<evidence type="ECO:0000256" key="3">
    <source>
        <dbReference type="ARBA" id="ARBA00020042"/>
    </source>
</evidence>
<dbReference type="NCBIfam" id="TIGR02532">
    <property type="entry name" value="IV_pilin_GFxxxE"/>
    <property type="match status" value="1"/>
</dbReference>
<evidence type="ECO:0000256" key="2">
    <source>
        <dbReference type="ARBA" id="ARBA00009984"/>
    </source>
</evidence>
<dbReference type="GO" id="GO:0005886">
    <property type="term" value="C:plasma membrane"/>
    <property type="evidence" value="ECO:0007669"/>
    <property type="project" value="UniProtKB-SubCell"/>
</dbReference>
<keyword evidence="9 11" id="KW-0472">Membrane</keyword>
<evidence type="ECO:0000259" key="12">
    <source>
        <dbReference type="Pfam" id="PF08334"/>
    </source>
</evidence>
<dbReference type="Gene3D" id="3.30.700.10">
    <property type="entry name" value="Glycoprotein, Type 4 Pilin"/>
    <property type="match status" value="1"/>
</dbReference>
<dbReference type="InterPro" id="IPR045584">
    <property type="entry name" value="Pilin-like"/>
</dbReference>
<protein>
    <recommendedName>
        <fullName evidence="3">Type II secretion system core protein G</fullName>
    </recommendedName>
</protein>
<dbReference type="PANTHER" id="PTHR30093:SF44">
    <property type="entry name" value="TYPE II SECRETION SYSTEM CORE PROTEIN G"/>
    <property type="match status" value="1"/>
</dbReference>
<evidence type="ECO:0000256" key="4">
    <source>
        <dbReference type="ARBA" id="ARBA00022475"/>
    </source>
</evidence>
<organism evidence="13 14">
    <name type="scientific">Rhodothalassium salexigens DSM 2132</name>
    <dbReference type="NCBI Taxonomy" id="1188247"/>
    <lineage>
        <taxon>Bacteria</taxon>
        <taxon>Pseudomonadati</taxon>
        <taxon>Pseudomonadota</taxon>
        <taxon>Alphaproteobacteria</taxon>
        <taxon>Rhodothalassiales</taxon>
        <taxon>Rhodothalassiaceae</taxon>
        <taxon>Rhodothalassium</taxon>
    </lineage>
</organism>
<evidence type="ECO:0000256" key="9">
    <source>
        <dbReference type="ARBA" id="ARBA00023136"/>
    </source>
</evidence>
<accession>A0A4R2PW53</accession>
<keyword evidence="8 11" id="KW-1133">Transmembrane helix</keyword>
<keyword evidence="14" id="KW-1185">Reference proteome</keyword>
<dbReference type="Proteomes" id="UP000295399">
    <property type="component" value="Unassembled WGS sequence"/>
</dbReference>
<evidence type="ECO:0000256" key="10">
    <source>
        <dbReference type="SAM" id="MobiDB-lite"/>
    </source>
</evidence>
<dbReference type="PRINTS" id="PR00813">
    <property type="entry name" value="BCTERIALGSPG"/>
</dbReference>
<evidence type="ECO:0000256" key="7">
    <source>
        <dbReference type="ARBA" id="ARBA00022692"/>
    </source>
</evidence>
<feature type="region of interest" description="Disordered" evidence="10">
    <location>
        <begin position="1"/>
        <end position="32"/>
    </location>
</feature>
<dbReference type="EMBL" id="SLXO01000001">
    <property type="protein sequence ID" value="TCP38381.1"/>
    <property type="molecule type" value="Genomic_DNA"/>
</dbReference>
<dbReference type="PROSITE" id="PS00409">
    <property type="entry name" value="PROKAR_NTER_METHYL"/>
    <property type="match status" value="1"/>
</dbReference>
<evidence type="ECO:0000256" key="6">
    <source>
        <dbReference type="ARBA" id="ARBA00022519"/>
    </source>
</evidence>
<keyword evidence="6" id="KW-0997">Cell inner membrane</keyword>
<feature type="domain" description="Type II secretion system protein GspG C-terminal" evidence="12">
    <location>
        <begin position="59"/>
        <end position="168"/>
    </location>
</feature>
<dbReference type="PANTHER" id="PTHR30093">
    <property type="entry name" value="GENERAL SECRETION PATHWAY PROTEIN G"/>
    <property type="match status" value="1"/>
</dbReference>
<sequence>MAEHKLQQPPQTPAPNTDPNRAPRLRGRHGRRGDRGVTLVELMVVLVILGLLATVVVVNVLPAQDTAMVTKARSDIANLESALKMYRLDNLSYPTTDQGLEALVDRPEGLAQPGRYRDGGYIDRLPADPWGNPYQYVRPGEHGAYDLYSTGADGRVGGEDLNADIGNWQDPDQQG</sequence>
<dbReference type="FunCoup" id="A0A4R2PW53">
    <property type="interactions" value="135"/>
</dbReference>
<dbReference type="InterPro" id="IPR000983">
    <property type="entry name" value="Bac_GSPG_pilin"/>
</dbReference>
<dbReference type="InterPro" id="IPR012902">
    <property type="entry name" value="N_methyl_site"/>
</dbReference>
<dbReference type="RefSeq" id="WP_132706772.1">
    <property type="nucleotide sequence ID" value="NZ_JACIGF010000001.1"/>
</dbReference>
<proteinExistence type="inferred from homology"/>
<evidence type="ECO:0000256" key="1">
    <source>
        <dbReference type="ARBA" id="ARBA00004377"/>
    </source>
</evidence>
<keyword evidence="7 11" id="KW-0812">Transmembrane</keyword>
<comment type="subcellular location">
    <subcellularLocation>
        <location evidence="1">Cell inner membrane</location>
        <topology evidence="1">Single-pass membrane protein</topology>
    </subcellularLocation>
</comment>
<evidence type="ECO:0000313" key="14">
    <source>
        <dbReference type="Proteomes" id="UP000295399"/>
    </source>
</evidence>
<reference evidence="13 14" key="1">
    <citation type="submission" date="2019-03" db="EMBL/GenBank/DDBJ databases">
        <title>Genomic Encyclopedia of Type Strains, Phase IV (KMG-IV): sequencing the most valuable type-strain genomes for metagenomic binning, comparative biology and taxonomic classification.</title>
        <authorList>
            <person name="Goeker M."/>
        </authorList>
    </citation>
    <scope>NUCLEOTIDE SEQUENCE [LARGE SCALE GENOMIC DNA]</scope>
    <source>
        <strain evidence="13 14">DSM 2132</strain>
    </source>
</reference>
<dbReference type="AlphaFoldDB" id="A0A4R2PW53"/>
<dbReference type="InParanoid" id="A0A4R2PW53"/>
<dbReference type="GO" id="GO:0015627">
    <property type="term" value="C:type II protein secretion system complex"/>
    <property type="evidence" value="ECO:0007669"/>
    <property type="project" value="InterPro"/>
</dbReference>
<dbReference type="Pfam" id="PF07963">
    <property type="entry name" value="N_methyl"/>
    <property type="match status" value="1"/>
</dbReference>
<feature type="compositionally biased region" description="Basic residues" evidence="10">
    <location>
        <begin position="23"/>
        <end position="32"/>
    </location>
</feature>